<evidence type="ECO:0000256" key="3">
    <source>
        <dbReference type="ARBA" id="ARBA00022517"/>
    </source>
</evidence>
<feature type="binding site" evidence="8">
    <location>
        <begin position="56"/>
        <end position="60"/>
    </location>
    <ligand>
        <name>GTP</name>
        <dbReference type="ChEBI" id="CHEBI:37565"/>
        <label>1</label>
    </ligand>
</feature>
<dbReference type="InterPro" id="IPR027417">
    <property type="entry name" value="P-loop_NTPase"/>
</dbReference>
<dbReference type="Pfam" id="PF14714">
    <property type="entry name" value="KH_dom-like"/>
    <property type="match status" value="1"/>
</dbReference>
<evidence type="ECO:0000256" key="2">
    <source>
        <dbReference type="ARBA" id="ARBA00020953"/>
    </source>
</evidence>
<feature type="binding site" evidence="8">
    <location>
        <begin position="118"/>
        <end position="121"/>
    </location>
    <ligand>
        <name>GTP</name>
        <dbReference type="ChEBI" id="CHEBI:37565"/>
        <label>1</label>
    </ligand>
</feature>
<dbReference type="HAMAP" id="MF_00195">
    <property type="entry name" value="GTPase_Der"/>
    <property type="match status" value="1"/>
</dbReference>
<evidence type="ECO:0000256" key="6">
    <source>
        <dbReference type="ARBA" id="ARBA00023134"/>
    </source>
</evidence>
<dbReference type="GO" id="GO:0043022">
    <property type="term" value="F:ribosome binding"/>
    <property type="evidence" value="ECO:0007669"/>
    <property type="project" value="TreeGrafter"/>
</dbReference>
<feature type="domain" description="EngA-type G" evidence="11">
    <location>
        <begin position="3"/>
        <end position="166"/>
    </location>
</feature>
<dbReference type="Gene3D" id="3.40.50.300">
    <property type="entry name" value="P-loop containing nucleotide triphosphate hydrolases"/>
    <property type="match status" value="2"/>
</dbReference>
<evidence type="ECO:0000256" key="8">
    <source>
        <dbReference type="HAMAP-Rule" id="MF_00195"/>
    </source>
</evidence>
<organism evidence="12 13">
    <name type="scientific">SAR86 cluster bacterium</name>
    <dbReference type="NCBI Taxonomy" id="2030880"/>
    <lineage>
        <taxon>Bacteria</taxon>
        <taxon>Pseudomonadati</taxon>
        <taxon>Pseudomonadota</taxon>
        <taxon>Gammaproteobacteria</taxon>
        <taxon>SAR86 cluster</taxon>
    </lineage>
</organism>
<dbReference type="NCBIfam" id="TIGR03594">
    <property type="entry name" value="GTPase_EngA"/>
    <property type="match status" value="1"/>
</dbReference>
<keyword evidence="5 8" id="KW-0547">Nucleotide-binding</keyword>
<evidence type="ECO:0000256" key="7">
    <source>
        <dbReference type="ARBA" id="ARBA00032345"/>
    </source>
</evidence>
<evidence type="ECO:0000256" key="9">
    <source>
        <dbReference type="PROSITE-ProRule" id="PRU01049"/>
    </source>
</evidence>
<comment type="caution">
    <text evidence="12">The sequence shown here is derived from an EMBL/GenBank/DDBJ whole genome shotgun (WGS) entry which is preliminary data.</text>
</comment>
<comment type="subunit">
    <text evidence="8">Associates with the 50S ribosomal subunit.</text>
</comment>
<evidence type="ECO:0000256" key="10">
    <source>
        <dbReference type="RuleBase" id="RU004481"/>
    </source>
</evidence>
<evidence type="ECO:0000256" key="4">
    <source>
        <dbReference type="ARBA" id="ARBA00022737"/>
    </source>
</evidence>
<proteinExistence type="inferred from homology"/>
<dbReference type="PROSITE" id="PS51712">
    <property type="entry name" value="G_ENGA"/>
    <property type="match status" value="2"/>
</dbReference>
<protein>
    <recommendedName>
        <fullName evidence="2 8">GTPase Der</fullName>
    </recommendedName>
    <alternativeName>
        <fullName evidence="7 8">GTP-binding protein EngA</fullName>
    </alternativeName>
</protein>
<evidence type="ECO:0000256" key="5">
    <source>
        <dbReference type="ARBA" id="ARBA00022741"/>
    </source>
</evidence>
<dbReference type="InterPro" id="IPR032859">
    <property type="entry name" value="KH_dom-like"/>
</dbReference>
<feature type="binding site" evidence="8">
    <location>
        <begin position="296"/>
        <end position="299"/>
    </location>
    <ligand>
        <name>GTP</name>
        <dbReference type="ChEBI" id="CHEBI:37565"/>
        <label>2</label>
    </ligand>
</feature>
<comment type="similarity">
    <text evidence="1 8 9 10">Belongs to the TRAFAC class TrmE-Era-EngA-EngB-Septin-like GTPase superfamily. EngA (Der) GTPase family.</text>
</comment>
<dbReference type="InterPro" id="IPR006073">
    <property type="entry name" value="GTP-bd"/>
</dbReference>
<feature type="domain" description="EngA-type G" evidence="11">
    <location>
        <begin position="178"/>
        <end position="351"/>
    </location>
</feature>
<dbReference type="SUPFAM" id="SSF52540">
    <property type="entry name" value="P-loop containing nucleoside triphosphate hydrolases"/>
    <property type="match status" value="2"/>
</dbReference>
<dbReference type="Pfam" id="PF01926">
    <property type="entry name" value="MMR_HSR1"/>
    <property type="match status" value="2"/>
</dbReference>
<dbReference type="Proteomes" id="UP000218172">
    <property type="component" value="Unassembled WGS sequence"/>
</dbReference>
<evidence type="ECO:0000313" key="13">
    <source>
        <dbReference type="Proteomes" id="UP000218172"/>
    </source>
</evidence>
<sequence length="466" mass="52045">MTPVIALVGRPNVGKSTLFNRLTRTRDAIVANFPGLTRDRQYGEGRQGKRKFIVIDTGGISGNEEGIDFKMASQSLLAIEEADVVLFLVDAKAGLTPTDQQIFDYLRKNNKRSTMLVNKVDGVDPDQASAEFYSTGVESLFPITATQGNGVKKMIDHVLEQFPEEDDSAGDDNLEGGIKIALAGRPNVGKSTLVNRMLGEERVVVYDEPGTTRDSVHIPFERRGRHYTLIDTAGIRKRGKTKETVEKFSVVKSLQSIQEANVVVLLVDARTGIVEQDLHLLGYVVDTGRALVIAINKWDGMGIDQKEKVKSDIRRRFAFVDFANIHYISALHGTGVGDLYKSIHTAYDSALKKLNTNILTRILEGAVIDHAPPLVNGRRIKLRYAHAGGHNPPIIVIHGKQTEKVPDHYKRYLEKTFRKVLKLEGTPVRIRFRSGDNPFVKDEEGLTQQQVAQKRRIKKNRVFLKK</sequence>
<dbReference type="PIRSF" id="PIRSF006485">
    <property type="entry name" value="GTP-binding_EngA"/>
    <property type="match status" value="1"/>
</dbReference>
<dbReference type="InterPro" id="IPR005225">
    <property type="entry name" value="Small_GTP-bd"/>
</dbReference>
<dbReference type="GO" id="GO:0005525">
    <property type="term" value="F:GTP binding"/>
    <property type="evidence" value="ECO:0007669"/>
    <property type="project" value="UniProtKB-UniRule"/>
</dbReference>
<dbReference type="GO" id="GO:0042254">
    <property type="term" value="P:ribosome biogenesis"/>
    <property type="evidence" value="ECO:0007669"/>
    <property type="project" value="UniProtKB-KW"/>
</dbReference>
<accession>A0A2A4MU70</accession>
<reference evidence="13" key="1">
    <citation type="submission" date="2017-08" db="EMBL/GenBank/DDBJ databases">
        <title>A dynamic microbial community with high functional redundancy inhabits the cold, oxic subseafloor aquifer.</title>
        <authorList>
            <person name="Tully B.J."/>
            <person name="Wheat C.G."/>
            <person name="Glazer B.T."/>
            <person name="Huber J.A."/>
        </authorList>
    </citation>
    <scope>NUCLEOTIDE SEQUENCE [LARGE SCALE GENOMIC DNA]</scope>
</reference>
<feature type="binding site" evidence="8">
    <location>
        <begin position="9"/>
        <end position="16"/>
    </location>
    <ligand>
        <name>GTP</name>
        <dbReference type="ChEBI" id="CHEBI:37565"/>
        <label>1</label>
    </ligand>
</feature>
<keyword evidence="6 8" id="KW-0342">GTP-binding</keyword>
<dbReference type="FunFam" id="3.30.300.20:FF:000004">
    <property type="entry name" value="GTPase Der"/>
    <property type="match status" value="1"/>
</dbReference>
<dbReference type="PANTHER" id="PTHR43834">
    <property type="entry name" value="GTPASE DER"/>
    <property type="match status" value="1"/>
</dbReference>
<dbReference type="NCBIfam" id="TIGR00231">
    <property type="entry name" value="small_GTP"/>
    <property type="match status" value="2"/>
</dbReference>
<evidence type="ECO:0000313" key="12">
    <source>
        <dbReference type="EMBL" id="PCH63418.1"/>
    </source>
</evidence>
<dbReference type="AlphaFoldDB" id="A0A2A4MU70"/>
<keyword evidence="4 10" id="KW-0677">Repeat</keyword>
<dbReference type="InterPro" id="IPR016484">
    <property type="entry name" value="GTPase_Der"/>
</dbReference>
<dbReference type="CDD" id="cd01894">
    <property type="entry name" value="EngA1"/>
    <property type="match status" value="1"/>
</dbReference>
<dbReference type="FunFam" id="3.40.50.300:FF:000057">
    <property type="entry name" value="GTPase Der"/>
    <property type="match status" value="1"/>
</dbReference>
<dbReference type="FunFam" id="3.40.50.300:FF:000040">
    <property type="entry name" value="GTPase Der"/>
    <property type="match status" value="1"/>
</dbReference>
<keyword evidence="3 8" id="KW-0690">Ribosome biogenesis</keyword>
<comment type="function">
    <text evidence="8 10">GTPase that plays an essential role in the late steps of ribosome biogenesis.</text>
</comment>
<evidence type="ECO:0000259" key="11">
    <source>
        <dbReference type="PROSITE" id="PS51712"/>
    </source>
</evidence>
<dbReference type="EMBL" id="NVQR01000017">
    <property type="protein sequence ID" value="PCH63418.1"/>
    <property type="molecule type" value="Genomic_DNA"/>
</dbReference>
<feature type="binding site" evidence="8">
    <location>
        <begin position="231"/>
        <end position="235"/>
    </location>
    <ligand>
        <name>GTP</name>
        <dbReference type="ChEBI" id="CHEBI:37565"/>
        <label>2</label>
    </ligand>
</feature>
<dbReference type="InterPro" id="IPR015946">
    <property type="entry name" value="KH_dom-like_a/b"/>
</dbReference>
<evidence type="ECO:0000256" key="1">
    <source>
        <dbReference type="ARBA" id="ARBA00008279"/>
    </source>
</evidence>
<dbReference type="InterPro" id="IPR031166">
    <property type="entry name" value="G_ENGA"/>
</dbReference>
<dbReference type="PANTHER" id="PTHR43834:SF6">
    <property type="entry name" value="GTPASE DER"/>
    <property type="match status" value="1"/>
</dbReference>
<dbReference type="Gene3D" id="3.30.300.20">
    <property type="match status" value="1"/>
</dbReference>
<dbReference type="CDD" id="cd01895">
    <property type="entry name" value="EngA2"/>
    <property type="match status" value="1"/>
</dbReference>
<name>A0A2A4MU70_9GAMM</name>
<dbReference type="PRINTS" id="PR00326">
    <property type="entry name" value="GTP1OBG"/>
</dbReference>
<gene>
    <name evidence="8 12" type="primary">der</name>
    <name evidence="12" type="ORF">COC19_01060</name>
</gene>
<feature type="binding site" evidence="8">
    <location>
        <begin position="184"/>
        <end position="191"/>
    </location>
    <ligand>
        <name>GTP</name>
        <dbReference type="ChEBI" id="CHEBI:37565"/>
        <label>2</label>
    </ligand>
</feature>